<accession>A0AAN6V6S0</accession>
<reference evidence="3" key="1">
    <citation type="journal article" date="2023" name="Mol. Phylogenet. Evol.">
        <title>Genome-scale phylogeny and comparative genomics of the fungal order Sordariales.</title>
        <authorList>
            <person name="Hensen N."/>
            <person name="Bonometti L."/>
            <person name="Westerberg I."/>
            <person name="Brannstrom I.O."/>
            <person name="Guillou S."/>
            <person name="Cros-Aarteil S."/>
            <person name="Calhoun S."/>
            <person name="Haridas S."/>
            <person name="Kuo A."/>
            <person name="Mondo S."/>
            <person name="Pangilinan J."/>
            <person name="Riley R."/>
            <person name="LaButti K."/>
            <person name="Andreopoulos B."/>
            <person name="Lipzen A."/>
            <person name="Chen C."/>
            <person name="Yan M."/>
            <person name="Daum C."/>
            <person name="Ng V."/>
            <person name="Clum A."/>
            <person name="Steindorff A."/>
            <person name="Ohm R.A."/>
            <person name="Martin F."/>
            <person name="Silar P."/>
            <person name="Natvig D.O."/>
            <person name="Lalanne C."/>
            <person name="Gautier V."/>
            <person name="Ament-Velasquez S.L."/>
            <person name="Kruys A."/>
            <person name="Hutchinson M.I."/>
            <person name="Powell A.J."/>
            <person name="Barry K."/>
            <person name="Miller A.N."/>
            <person name="Grigoriev I.V."/>
            <person name="Debuchy R."/>
            <person name="Gladieux P."/>
            <person name="Hiltunen Thoren M."/>
            <person name="Johannesson H."/>
        </authorList>
    </citation>
    <scope>NUCLEOTIDE SEQUENCE</scope>
    <source>
        <strain evidence="3">CBS 141.50</strain>
    </source>
</reference>
<proteinExistence type="predicted"/>
<feature type="transmembrane region" description="Helical" evidence="2">
    <location>
        <begin position="52"/>
        <end position="75"/>
    </location>
</feature>
<evidence type="ECO:0000256" key="2">
    <source>
        <dbReference type="SAM" id="Phobius"/>
    </source>
</evidence>
<comment type="caution">
    <text evidence="3">The sequence shown here is derived from an EMBL/GenBank/DDBJ whole genome shotgun (WGS) entry which is preliminary data.</text>
</comment>
<dbReference type="Proteomes" id="UP001302676">
    <property type="component" value="Unassembled WGS sequence"/>
</dbReference>
<dbReference type="RefSeq" id="XP_062639274.1">
    <property type="nucleotide sequence ID" value="XM_062779914.1"/>
</dbReference>
<name>A0AAN6V6S0_9PEZI</name>
<protein>
    <submittedName>
        <fullName evidence="3">Uncharacterized protein</fullName>
    </submittedName>
</protein>
<feature type="region of interest" description="Disordered" evidence="1">
    <location>
        <begin position="105"/>
        <end position="270"/>
    </location>
</feature>
<evidence type="ECO:0000256" key="1">
    <source>
        <dbReference type="SAM" id="MobiDB-lite"/>
    </source>
</evidence>
<reference evidence="3" key="2">
    <citation type="submission" date="2023-05" db="EMBL/GenBank/DDBJ databases">
        <authorList>
            <consortium name="Lawrence Berkeley National Laboratory"/>
            <person name="Steindorff A."/>
            <person name="Hensen N."/>
            <person name="Bonometti L."/>
            <person name="Westerberg I."/>
            <person name="Brannstrom I.O."/>
            <person name="Guillou S."/>
            <person name="Cros-Aarteil S."/>
            <person name="Calhoun S."/>
            <person name="Haridas S."/>
            <person name="Kuo A."/>
            <person name="Mondo S."/>
            <person name="Pangilinan J."/>
            <person name="Riley R."/>
            <person name="Labutti K."/>
            <person name="Andreopoulos B."/>
            <person name="Lipzen A."/>
            <person name="Chen C."/>
            <person name="Yanf M."/>
            <person name="Daum C."/>
            <person name="Ng V."/>
            <person name="Clum A."/>
            <person name="Ohm R."/>
            <person name="Martin F."/>
            <person name="Silar P."/>
            <person name="Natvig D."/>
            <person name="Lalanne C."/>
            <person name="Gautier V."/>
            <person name="Ament-Velasquez S.L."/>
            <person name="Kruys A."/>
            <person name="Hutchinson M.I."/>
            <person name="Powell A.J."/>
            <person name="Barry K."/>
            <person name="Miller A.N."/>
            <person name="Grigoriev I.V."/>
            <person name="Debuchy R."/>
            <person name="Gladieux P."/>
            <person name="Thoren M.H."/>
            <person name="Johannesson H."/>
        </authorList>
    </citation>
    <scope>NUCLEOTIDE SEQUENCE</scope>
    <source>
        <strain evidence="3">CBS 141.50</strain>
    </source>
</reference>
<feature type="compositionally biased region" description="Basic and acidic residues" evidence="1">
    <location>
        <begin position="221"/>
        <end position="240"/>
    </location>
</feature>
<dbReference type="GeneID" id="87816527"/>
<gene>
    <name evidence="3" type="ORF">C8A04DRAFT_26388</name>
</gene>
<keyword evidence="2" id="KW-1133">Transmembrane helix</keyword>
<keyword evidence="4" id="KW-1185">Reference proteome</keyword>
<evidence type="ECO:0000313" key="4">
    <source>
        <dbReference type="Proteomes" id="UP001302676"/>
    </source>
</evidence>
<keyword evidence="2" id="KW-0812">Transmembrane</keyword>
<feature type="compositionally biased region" description="Low complexity" evidence="1">
    <location>
        <begin position="117"/>
        <end position="128"/>
    </location>
</feature>
<organism evidence="3 4">
    <name type="scientific">Dichotomopilus funicola</name>
    <dbReference type="NCBI Taxonomy" id="1934379"/>
    <lineage>
        <taxon>Eukaryota</taxon>
        <taxon>Fungi</taxon>
        <taxon>Dikarya</taxon>
        <taxon>Ascomycota</taxon>
        <taxon>Pezizomycotina</taxon>
        <taxon>Sordariomycetes</taxon>
        <taxon>Sordariomycetidae</taxon>
        <taxon>Sordariales</taxon>
        <taxon>Chaetomiaceae</taxon>
        <taxon>Dichotomopilus</taxon>
    </lineage>
</organism>
<feature type="compositionally biased region" description="Basic and acidic residues" evidence="1">
    <location>
        <begin position="257"/>
        <end position="270"/>
    </location>
</feature>
<sequence>MAEDYEISWSKLLPDWKVWAFRAFKFYATIVFAFLATFLFTVGSLTSIVASVVLVIYNIVVTVECFIAGIMWLSYGDTDRPPVNEAQEQEIMRKYSKYWEVSGNSPYSTDDEDDDSTTSSCCSSDLLTPSNSNDSESSQDTIPTPNSETSQSSIDRPPRPALRCSASDHSPPRTGRVKRVTFAEEVEYIGEPRGGHFGGGSAGANGKHTSSSRSRRRHDRNRPLYKESEIIELLPRRPATEDESEIPAVTMRAPTRARVEREEKKRQEKAEREIAVLREHGRLWDFGDN</sequence>
<feature type="compositionally biased region" description="Polar residues" evidence="1">
    <location>
        <begin position="129"/>
        <end position="154"/>
    </location>
</feature>
<dbReference type="AlphaFoldDB" id="A0AAN6V6S0"/>
<keyword evidence="2" id="KW-0472">Membrane</keyword>
<dbReference type="EMBL" id="MU853565">
    <property type="protein sequence ID" value="KAK4145903.1"/>
    <property type="molecule type" value="Genomic_DNA"/>
</dbReference>
<evidence type="ECO:0000313" key="3">
    <source>
        <dbReference type="EMBL" id="KAK4145903.1"/>
    </source>
</evidence>
<feature type="transmembrane region" description="Helical" evidence="2">
    <location>
        <begin position="20"/>
        <end position="40"/>
    </location>
</feature>